<name>A0A0M9A8P1_9HYME</name>
<reference evidence="1 2" key="1">
    <citation type="submission" date="2015-07" db="EMBL/GenBank/DDBJ databases">
        <title>The genome of Melipona quadrifasciata.</title>
        <authorList>
            <person name="Pan H."/>
            <person name="Kapheim K."/>
        </authorList>
    </citation>
    <scope>NUCLEOTIDE SEQUENCE [LARGE SCALE GENOMIC DNA]</scope>
    <source>
        <strain evidence="1">0111107301</strain>
        <tissue evidence="1">Whole body</tissue>
    </source>
</reference>
<dbReference type="Proteomes" id="UP000053105">
    <property type="component" value="Unassembled WGS sequence"/>
</dbReference>
<organism evidence="1 2">
    <name type="scientific">Melipona quadrifasciata</name>
    <dbReference type="NCBI Taxonomy" id="166423"/>
    <lineage>
        <taxon>Eukaryota</taxon>
        <taxon>Metazoa</taxon>
        <taxon>Ecdysozoa</taxon>
        <taxon>Arthropoda</taxon>
        <taxon>Hexapoda</taxon>
        <taxon>Insecta</taxon>
        <taxon>Pterygota</taxon>
        <taxon>Neoptera</taxon>
        <taxon>Endopterygota</taxon>
        <taxon>Hymenoptera</taxon>
        <taxon>Apocrita</taxon>
        <taxon>Aculeata</taxon>
        <taxon>Apoidea</taxon>
        <taxon>Anthophila</taxon>
        <taxon>Apidae</taxon>
        <taxon>Melipona</taxon>
    </lineage>
</organism>
<evidence type="ECO:0000313" key="1">
    <source>
        <dbReference type="EMBL" id="KOX78726.1"/>
    </source>
</evidence>
<protein>
    <submittedName>
        <fullName evidence="1">Uncharacterized protein</fullName>
    </submittedName>
</protein>
<keyword evidence="2" id="KW-1185">Reference proteome</keyword>
<accession>A0A0M9A8P1</accession>
<sequence length="274" mass="31853">MFIKEISHKFHYKEMPYMHKNPQPNYEFCPDYHHEQMLYCILIRLVFHLFWEDFSEFFNNTKRKTVYDGTTAIITNLQYDIILIRIISITDLVTLHRITVTDEKKCNGDKVSKVKQHSKIIGLVNSLTLGKKFYNTLQRFATRKNGRYITSLIASIQHKIAKKKKEKTKDFTLLRIMNTFSNLLHAVSRLGSLITLSVQKRTDANSTKNNCGNTRGSNEADKVTSWNKNFMDLETVESPYVNASSHGCTYNLQFLKYRTTCAPCGFSQSVHKNI</sequence>
<dbReference type="AlphaFoldDB" id="A0A0M9A8P1"/>
<proteinExistence type="predicted"/>
<dbReference type="EMBL" id="KQ435719">
    <property type="protein sequence ID" value="KOX78726.1"/>
    <property type="molecule type" value="Genomic_DNA"/>
</dbReference>
<evidence type="ECO:0000313" key="2">
    <source>
        <dbReference type="Proteomes" id="UP000053105"/>
    </source>
</evidence>
<gene>
    <name evidence="1" type="ORF">WN51_08485</name>
</gene>